<dbReference type="SMART" id="SM01228">
    <property type="entry name" value="GIDA_assoc_3"/>
    <property type="match status" value="1"/>
</dbReference>
<gene>
    <name evidence="7" type="ORF">BB560_006572</name>
</gene>
<dbReference type="InterPro" id="IPR040131">
    <property type="entry name" value="MnmG_N"/>
</dbReference>
<dbReference type="Pfam" id="PF13932">
    <property type="entry name" value="SAM_GIDA_C"/>
    <property type="match status" value="1"/>
</dbReference>
<sequence>MNILLKEGSTYFPRSLNSLSSKSISHSKNYINQSFKCFSIKKGLDRTSFVASNQAGFPNTSTKKACYSAIAENLNNISDIRSKNIFSQKVLESISPDDIVWDVIVIGGGHAGVEAATAAARTGAKTLLITNDINKIGEMSCNPSFGGVGKGILVREIDALDGMYKSGFQFRILNRSKGPAVHGPRAQVDRALYKRNLHEEIRSIKNLTIIQGSVSDILWEDGSGSERSSVHGIKVHSVEYPTDGYNGNSCFSEDTISKFIDITNDKKSIFSKSVVITTGTFLGGEIHIGLKCYPAGRMGENPSIALSNSLKKAGFRLGRLKTGTPPRLLASSINFKILDAQHGDKNPSPFSYLNSSVLNADNQIACYKTHTNQEIHDLIAKNFHNSIHIRESIRGPRYCPSLEAKIRRFSSRSSHIIWLEPEGLPENSDLVYPNGISNTMPEDIQLQFLRMVPGLENVVMTQPGYGVEYDHIDPRELYHTLETKKISGLFMAGQINGSTGYEEAAAQGVIAGANAGLFSARKPKFVLDRADAHIGVLIDDLVTKGVFEPYRVFTAQSEYRLLTRADNADFRLTEKAFNAGLVTNTKRMENLKTLHAQTEEAKEMLLNDVVNPQNLLKEYKMFCSDMEAYTNQDMNAFIINENSSVEDSSPEPFTLSIAGGTLQEINNSNEEWKYHIYKQEGAIKSVGKDGISRTSLDLVRMGILGTRIEVINALLSRILHSSVKWKSLPLQARLRVVTNEKYHVYISKQQSEIDFYRKDQQLIIPSDIDYKSLDFLSREEIEKLELARPETLADAKILEGLTPSTLVRLLKIVKPLKV</sequence>
<dbReference type="GO" id="GO:0002098">
    <property type="term" value="P:tRNA wobble uridine modification"/>
    <property type="evidence" value="ECO:0007669"/>
    <property type="project" value="TreeGrafter"/>
</dbReference>
<evidence type="ECO:0000256" key="1">
    <source>
        <dbReference type="ARBA" id="ARBA00001974"/>
    </source>
</evidence>
<dbReference type="OrthoDB" id="3329at2759"/>
<dbReference type="GO" id="GO:0050660">
    <property type="term" value="F:flavin adenine dinucleotide binding"/>
    <property type="evidence" value="ECO:0007669"/>
    <property type="project" value="InterPro"/>
</dbReference>
<evidence type="ECO:0000256" key="5">
    <source>
        <dbReference type="ARBA" id="ARBA00054993"/>
    </source>
</evidence>
<dbReference type="Pfam" id="PF01134">
    <property type="entry name" value="GIDA"/>
    <property type="match status" value="1"/>
</dbReference>
<dbReference type="PANTHER" id="PTHR11806:SF0">
    <property type="entry name" value="PROTEIN MTO1 HOMOLOG, MITOCHONDRIAL"/>
    <property type="match status" value="1"/>
</dbReference>
<name>A0A2T9Y420_9FUNG</name>
<evidence type="ECO:0000313" key="7">
    <source>
        <dbReference type="EMBL" id="PVU87004.1"/>
    </source>
</evidence>
<dbReference type="InterPro" id="IPR044920">
    <property type="entry name" value="MnmG_C_subdom_sf"/>
</dbReference>
<dbReference type="InterPro" id="IPR002218">
    <property type="entry name" value="MnmG-rel"/>
</dbReference>
<dbReference type="EMBL" id="MBFS01003379">
    <property type="protein sequence ID" value="PVU87004.1"/>
    <property type="molecule type" value="Genomic_DNA"/>
</dbReference>
<dbReference type="SUPFAM" id="SSF51905">
    <property type="entry name" value="FAD/NAD(P)-binding domain"/>
    <property type="match status" value="1"/>
</dbReference>
<evidence type="ECO:0000256" key="2">
    <source>
        <dbReference type="ARBA" id="ARBA00007653"/>
    </source>
</evidence>
<proteinExistence type="inferred from homology"/>
<dbReference type="Proteomes" id="UP000245609">
    <property type="component" value="Unassembled WGS sequence"/>
</dbReference>
<dbReference type="Gene3D" id="3.50.50.60">
    <property type="entry name" value="FAD/NAD(P)-binding domain"/>
    <property type="match status" value="2"/>
</dbReference>
<organism evidence="7 8">
    <name type="scientific">Smittium megazygosporum</name>
    <dbReference type="NCBI Taxonomy" id="133381"/>
    <lineage>
        <taxon>Eukaryota</taxon>
        <taxon>Fungi</taxon>
        <taxon>Fungi incertae sedis</taxon>
        <taxon>Zoopagomycota</taxon>
        <taxon>Kickxellomycotina</taxon>
        <taxon>Harpellomycetes</taxon>
        <taxon>Harpellales</taxon>
        <taxon>Legeriomycetaceae</taxon>
        <taxon>Smittium</taxon>
    </lineage>
</organism>
<keyword evidence="3" id="KW-0285">Flavoprotein</keyword>
<comment type="function">
    <text evidence="5">Component of the MSS1-MTO1 complex that catalyzes the 5-carboxymethylaminomethyluridine (cmnm(5)U) modification at the 34th wobble position (U34) of mitochondrial tRNAs.</text>
</comment>
<comment type="caution">
    <text evidence="7">The sequence shown here is derived from an EMBL/GenBank/DDBJ whole genome shotgun (WGS) entry which is preliminary data.</text>
</comment>
<dbReference type="InterPro" id="IPR020595">
    <property type="entry name" value="MnmG-rel_CS"/>
</dbReference>
<accession>A0A2T9Y420</accession>
<dbReference type="GO" id="GO:0030488">
    <property type="term" value="P:tRNA methylation"/>
    <property type="evidence" value="ECO:0007669"/>
    <property type="project" value="TreeGrafter"/>
</dbReference>
<comment type="similarity">
    <text evidence="2">Belongs to the MnmG family.</text>
</comment>
<keyword evidence="8" id="KW-1185">Reference proteome</keyword>
<dbReference type="AlphaFoldDB" id="A0A2T9Y420"/>
<evidence type="ECO:0000256" key="3">
    <source>
        <dbReference type="ARBA" id="ARBA00022630"/>
    </source>
</evidence>
<dbReference type="FunFam" id="3.50.50.60:FF:000002">
    <property type="entry name" value="tRNA uridine 5-carboxymethylaminomethyl modification enzyme MnmG"/>
    <property type="match status" value="1"/>
</dbReference>
<protein>
    <recommendedName>
        <fullName evidence="6">tRNA uridine 5-carboxymethylaminomethyl modification enzyme C-terminal subdomain domain-containing protein</fullName>
    </recommendedName>
</protein>
<dbReference type="STRING" id="133381.A0A2T9Y420"/>
<feature type="domain" description="tRNA uridine 5-carboxymethylaminomethyl modification enzyme C-terminal subdomain" evidence="6">
    <location>
        <begin position="740"/>
        <end position="811"/>
    </location>
</feature>
<dbReference type="GO" id="GO:0005737">
    <property type="term" value="C:cytoplasm"/>
    <property type="evidence" value="ECO:0007669"/>
    <property type="project" value="UniProtKB-ARBA"/>
</dbReference>
<dbReference type="PANTHER" id="PTHR11806">
    <property type="entry name" value="GLUCOSE INHIBITED DIVISION PROTEIN A"/>
    <property type="match status" value="1"/>
</dbReference>
<dbReference type="InterPro" id="IPR026904">
    <property type="entry name" value="MnmG_C"/>
</dbReference>
<evidence type="ECO:0000259" key="6">
    <source>
        <dbReference type="SMART" id="SM01228"/>
    </source>
</evidence>
<dbReference type="Gene3D" id="1.10.150.570">
    <property type="entry name" value="GidA associated domain, C-terminal subdomain"/>
    <property type="match status" value="1"/>
</dbReference>
<evidence type="ECO:0000256" key="4">
    <source>
        <dbReference type="ARBA" id="ARBA00022827"/>
    </source>
</evidence>
<dbReference type="InterPro" id="IPR036188">
    <property type="entry name" value="FAD/NAD-bd_sf"/>
</dbReference>
<evidence type="ECO:0000313" key="8">
    <source>
        <dbReference type="Proteomes" id="UP000245609"/>
    </source>
</evidence>
<dbReference type="PROSITE" id="PS01280">
    <property type="entry name" value="GIDA_1"/>
    <property type="match status" value="1"/>
</dbReference>
<comment type="cofactor">
    <cofactor evidence="1">
        <name>FAD</name>
        <dbReference type="ChEBI" id="CHEBI:57692"/>
    </cofactor>
</comment>
<dbReference type="PROSITE" id="PS01281">
    <property type="entry name" value="GIDA_2"/>
    <property type="match status" value="1"/>
</dbReference>
<reference evidence="7 8" key="1">
    <citation type="journal article" date="2018" name="MBio">
        <title>Comparative Genomics Reveals the Core Gene Toolbox for the Fungus-Insect Symbiosis.</title>
        <authorList>
            <person name="Wang Y."/>
            <person name="Stata M."/>
            <person name="Wang W."/>
            <person name="Stajich J.E."/>
            <person name="White M.M."/>
            <person name="Moncalvo J.M."/>
        </authorList>
    </citation>
    <scope>NUCLEOTIDE SEQUENCE [LARGE SCALE GENOMIC DNA]</scope>
    <source>
        <strain evidence="7 8">SC-DP-2</strain>
    </source>
</reference>
<dbReference type="InterPro" id="IPR047001">
    <property type="entry name" value="MnmG_C_subdom"/>
</dbReference>
<keyword evidence="4" id="KW-0274">FAD</keyword>